<keyword evidence="8" id="KW-1185">Reference proteome</keyword>
<dbReference type="AlphaFoldDB" id="A0A3N2D956"/>
<reference evidence="7 8" key="1">
    <citation type="submission" date="2018-11" db="EMBL/GenBank/DDBJ databases">
        <title>Sequencing the genomes of 1000 actinobacteria strains.</title>
        <authorList>
            <person name="Klenk H.-P."/>
        </authorList>
    </citation>
    <scope>NUCLEOTIDE SEQUENCE [LARGE SCALE GENOMIC DNA]</scope>
    <source>
        <strain evidence="7 8">DSM 13521</strain>
    </source>
</reference>
<dbReference type="GO" id="GO:0006207">
    <property type="term" value="P:'de novo' pyrimidine nucleobase biosynthetic process"/>
    <property type="evidence" value="ECO:0007669"/>
    <property type="project" value="InterPro"/>
</dbReference>
<organism evidence="7 8">
    <name type="scientific">Salana multivorans</name>
    <dbReference type="NCBI Taxonomy" id="120377"/>
    <lineage>
        <taxon>Bacteria</taxon>
        <taxon>Bacillati</taxon>
        <taxon>Actinomycetota</taxon>
        <taxon>Actinomycetes</taxon>
        <taxon>Micrococcales</taxon>
        <taxon>Beutenbergiaceae</taxon>
        <taxon>Salana</taxon>
    </lineage>
</organism>
<name>A0A3N2D956_9MICO</name>
<dbReference type="InterPro" id="IPR017553">
    <property type="entry name" value="3-hexulose-6-phosphate_synth"/>
</dbReference>
<feature type="domain" description="Orotidine 5'-phosphate decarboxylase" evidence="6">
    <location>
        <begin position="2"/>
        <end position="203"/>
    </location>
</feature>
<evidence type="ECO:0000256" key="3">
    <source>
        <dbReference type="ARBA" id="ARBA00006350"/>
    </source>
</evidence>
<evidence type="ECO:0000313" key="8">
    <source>
        <dbReference type="Proteomes" id="UP000275356"/>
    </source>
</evidence>
<dbReference type="GO" id="GO:0043801">
    <property type="term" value="F:hexulose-6-phosphate synthase activity"/>
    <property type="evidence" value="ECO:0007669"/>
    <property type="project" value="UniProtKB-EC"/>
</dbReference>
<dbReference type="InterPro" id="IPR011060">
    <property type="entry name" value="RibuloseP-bd_barrel"/>
</dbReference>
<dbReference type="OrthoDB" id="7943715at2"/>
<dbReference type="EMBL" id="RKHQ01000001">
    <property type="protein sequence ID" value="ROR96326.1"/>
    <property type="molecule type" value="Genomic_DNA"/>
</dbReference>
<keyword evidence="5" id="KW-0456">Lyase</keyword>
<dbReference type="EC" id="4.1.2.43" evidence="4"/>
<gene>
    <name evidence="7" type="ORF">EDD28_0909</name>
</gene>
<evidence type="ECO:0000256" key="2">
    <source>
        <dbReference type="ARBA" id="ARBA00005014"/>
    </source>
</evidence>
<protein>
    <recommendedName>
        <fullName evidence="4">3-hexulose-6-phosphate synthase</fullName>
        <ecNumber evidence="4">4.1.2.43</ecNumber>
    </recommendedName>
</protein>
<evidence type="ECO:0000256" key="1">
    <source>
        <dbReference type="ARBA" id="ARBA00000718"/>
    </source>
</evidence>
<dbReference type="PANTHER" id="PTHR35039">
    <property type="entry name" value="3-KETO-L-GULONATE-6-PHOSPHATE DECARBOXYLASE SGBH-RELATED"/>
    <property type="match status" value="1"/>
</dbReference>
<proteinExistence type="inferred from homology"/>
<dbReference type="RefSeq" id="WP_123738518.1">
    <property type="nucleotide sequence ID" value="NZ_CALFQU010000004.1"/>
</dbReference>
<evidence type="ECO:0000256" key="4">
    <source>
        <dbReference type="ARBA" id="ARBA00012890"/>
    </source>
</evidence>
<sequence>MRLQIALDTFDLDAALEVLACVRPHVDIAEIGTGLGISAGVRAIAAVKSAAPEISVLSDIKIMDGGSSMASHVLDAGADLVSVLGVADDATVAAAVGAAHERGKHVVADLIGVRDIAERAAELDLLGVDVLCVHTPYDLRESVLPPTEALSIVRSVATRAESAVTGGITLDAIDRIVSYGPDVVVVGGALMNAPDPAATAARFARAVRRG</sequence>
<evidence type="ECO:0000256" key="5">
    <source>
        <dbReference type="ARBA" id="ARBA00023239"/>
    </source>
</evidence>
<comment type="caution">
    <text evidence="7">The sequence shown here is derived from an EMBL/GenBank/DDBJ whole genome shotgun (WGS) entry which is preliminary data.</text>
</comment>
<dbReference type="InterPro" id="IPR001754">
    <property type="entry name" value="OMPdeCOase_dom"/>
</dbReference>
<evidence type="ECO:0000259" key="6">
    <source>
        <dbReference type="SMART" id="SM00934"/>
    </source>
</evidence>
<dbReference type="Proteomes" id="UP000275356">
    <property type="component" value="Unassembled WGS sequence"/>
</dbReference>
<dbReference type="SUPFAM" id="SSF51366">
    <property type="entry name" value="Ribulose-phoshate binding barrel"/>
    <property type="match status" value="1"/>
</dbReference>
<comment type="similarity">
    <text evidence="3">Belongs to the HPS/KGPDC family. HPS subfamily.</text>
</comment>
<accession>A0A3N2D956</accession>
<dbReference type="Gene3D" id="3.20.20.70">
    <property type="entry name" value="Aldolase class I"/>
    <property type="match status" value="1"/>
</dbReference>
<dbReference type="SMART" id="SM00934">
    <property type="entry name" value="OMPdecase"/>
    <property type="match status" value="1"/>
</dbReference>
<dbReference type="InterPro" id="IPR013785">
    <property type="entry name" value="Aldolase_TIM"/>
</dbReference>
<dbReference type="NCBIfam" id="TIGR03128">
    <property type="entry name" value="RuMP_HxlA"/>
    <property type="match status" value="1"/>
</dbReference>
<evidence type="ECO:0000313" key="7">
    <source>
        <dbReference type="EMBL" id="ROR96326.1"/>
    </source>
</evidence>
<dbReference type="PANTHER" id="PTHR35039:SF3">
    <property type="entry name" value="3-KETO-L-GULONATE-6-PHOSPHATE DECARBOXYLASE SGBH-RELATED"/>
    <property type="match status" value="1"/>
</dbReference>
<comment type="catalytic activity">
    <reaction evidence="1">
        <text>D-ribulose 5-phosphate + formaldehyde = D-arabino-hex-3-ulose 6-phosphate</text>
        <dbReference type="Rhea" id="RHEA:25201"/>
        <dbReference type="ChEBI" id="CHEBI:16842"/>
        <dbReference type="ChEBI" id="CHEBI:58121"/>
        <dbReference type="ChEBI" id="CHEBI:58542"/>
        <dbReference type="EC" id="4.1.2.43"/>
    </reaction>
</comment>
<comment type="pathway">
    <text evidence="2">One-carbon metabolism; formaldehyde assimilation via RuMP pathway; D-fructose 6-phosphate from D-ribulose 5-phosphate and formaldehyde: step 1/2.</text>
</comment>
<dbReference type="GO" id="GO:0004590">
    <property type="term" value="F:orotidine-5'-phosphate decarboxylase activity"/>
    <property type="evidence" value="ECO:0007669"/>
    <property type="project" value="InterPro"/>
</dbReference>
<dbReference type="GO" id="GO:0033982">
    <property type="term" value="F:3-dehydro-L-gulonate-6-phosphate decarboxylase activity"/>
    <property type="evidence" value="ECO:0007669"/>
    <property type="project" value="TreeGrafter"/>
</dbReference>
<dbReference type="GO" id="GO:0019854">
    <property type="term" value="P:L-ascorbic acid catabolic process"/>
    <property type="evidence" value="ECO:0007669"/>
    <property type="project" value="TreeGrafter"/>
</dbReference>
<dbReference type="Pfam" id="PF00215">
    <property type="entry name" value="OMPdecase"/>
    <property type="match status" value="1"/>
</dbReference>